<comment type="caution">
    <text evidence="1">The sequence shown here is derived from an EMBL/GenBank/DDBJ whole genome shotgun (WGS) entry which is preliminary data.</text>
</comment>
<dbReference type="RefSeq" id="WP_071564077.1">
    <property type="nucleotide sequence ID" value="NZ_MIQH01000486.1"/>
</dbReference>
<accession>A0A1J5U7R9</accession>
<proteinExistence type="predicted"/>
<dbReference type="Proteomes" id="UP000182798">
    <property type="component" value="Unassembled WGS sequence"/>
</dbReference>
<organism evidence="1 2">
    <name type="scientific">Bathymodiolus thermophilus thioautotrophic gill symbiont</name>
    <dbReference type="NCBI Taxonomy" id="2360"/>
    <lineage>
        <taxon>Bacteria</taxon>
        <taxon>Pseudomonadati</taxon>
        <taxon>Pseudomonadota</taxon>
        <taxon>Gammaproteobacteria</taxon>
        <taxon>sulfur-oxidizing symbionts</taxon>
    </lineage>
</organism>
<reference evidence="2" key="1">
    <citation type="submission" date="2016-09" db="EMBL/GenBank/DDBJ databases">
        <title>Genome Sequence of Bathymodiolus thermophilus sulfur-oxidizing gill endosymbiont.</title>
        <authorList>
            <person name="Ponnudurai R."/>
            <person name="Kleiner M."/>
            <person name="Sayavedra L."/>
            <person name="Thuermer A."/>
            <person name="Felbeck H."/>
            <person name="Schlueter R."/>
            <person name="Schweder T."/>
            <person name="Markert S."/>
        </authorList>
    </citation>
    <scope>NUCLEOTIDE SEQUENCE [LARGE SCALE GENOMIC DNA]</scope>
    <source>
        <strain evidence="2">BAT/CrabSpa'14</strain>
    </source>
</reference>
<dbReference type="AlphaFoldDB" id="A0A1J5U7R9"/>
<sequence>MKKIVSFVSFFWQKFKLLLDFSNKKDLSCLSTDTTAELRKLGNSCALTALSRVKPKLSYDDISDAFYNCCDQWPSSGVKHNEFNVALRYLNIFDNFIYADNSQSNLRFSDYSRKKGVYILLIPGHYTVLYNGKIYDSYGYGNLSKSTKVYCSWLLSTGK</sequence>
<gene>
    <name evidence="1" type="ORF">BGC33_12015</name>
</gene>
<evidence type="ECO:0000313" key="2">
    <source>
        <dbReference type="Proteomes" id="UP000182798"/>
    </source>
</evidence>
<name>A0A1J5U7R9_9GAMM</name>
<protein>
    <submittedName>
        <fullName evidence="1">Uncharacterized protein</fullName>
    </submittedName>
</protein>
<evidence type="ECO:0000313" key="1">
    <source>
        <dbReference type="EMBL" id="OIR24886.1"/>
    </source>
</evidence>
<dbReference type="EMBL" id="MIQH01000486">
    <property type="protein sequence ID" value="OIR24886.1"/>
    <property type="molecule type" value="Genomic_DNA"/>
</dbReference>